<keyword evidence="2" id="KW-0418">Kinase</keyword>
<name>A0A4V3GXJ8_9FIRM</name>
<feature type="domain" description="Aminoglycoside phosphotransferase" evidence="1">
    <location>
        <begin position="36"/>
        <end position="270"/>
    </location>
</feature>
<evidence type="ECO:0000313" key="3">
    <source>
        <dbReference type="Proteomes" id="UP000295832"/>
    </source>
</evidence>
<organism evidence="2 3">
    <name type="scientific">Orenia marismortui</name>
    <dbReference type="NCBI Taxonomy" id="46469"/>
    <lineage>
        <taxon>Bacteria</taxon>
        <taxon>Bacillati</taxon>
        <taxon>Bacillota</taxon>
        <taxon>Clostridia</taxon>
        <taxon>Halanaerobiales</taxon>
        <taxon>Halobacteroidaceae</taxon>
        <taxon>Orenia</taxon>
    </lineage>
</organism>
<dbReference type="PANTHER" id="PTHR40086">
    <property type="entry name" value="PHOSPHOTRANSFERASE YTMP-RELATED"/>
    <property type="match status" value="1"/>
</dbReference>
<accession>A0A4V3GXJ8</accession>
<dbReference type="STRING" id="926561.GCA_000379025_02402"/>
<sequence>MSTNTLSKEELLEQVKNYTKQENFKRDLGLAGNPKVSFLAQGEYNLNFLLEDQFKKYVLRLNTGSQMHLANQIKYEYQALENLKSSTVTPKPLFLDDSCRDLPLGMLVMEYLPGRSLIYEEDLVKAAEVLAKVHKVEIPKDHDLIIEKKPLSGIWEECKQLIPTYLDSSLGKAEIKVFLEKMLKGLDQLRHQESSILELLALSIVNTEVNSGNFIIDDKYNNFYLVDWEKPLLSTPLQDLSHFMVPTTTLWKTDYRMTEEDRDCFIRAYCEERGFSETKRDEIKEALKIFDKFSAMRGISWSAMAWIEYQQPGRLLKNEDTFKKIEMYLQEDFLKDIFPEFI</sequence>
<proteinExistence type="predicted"/>
<protein>
    <submittedName>
        <fullName evidence="2">Ser/Thr protein kinase RdoA (MazF antagonist)</fullName>
    </submittedName>
</protein>
<dbReference type="RefSeq" id="WP_134118137.1">
    <property type="nucleotide sequence ID" value="NZ_SOEG01000029.1"/>
</dbReference>
<dbReference type="Gene3D" id="3.90.1200.10">
    <property type="match status" value="1"/>
</dbReference>
<keyword evidence="3" id="KW-1185">Reference proteome</keyword>
<dbReference type="InterPro" id="IPR011009">
    <property type="entry name" value="Kinase-like_dom_sf"/>
</dbReference>
<comment type="caution">
    <text evidence="2">The sequence shown here is derived from an EMBL/GenBank/DDBJ whole genome shotgun (WGS) entry which is preliminary data.</text>
</comment>
<dbReference type="Gene3D" id="3.30.200.20">
    <property type="entry name" value="Phosphorylase Kinase, domain 1"/>
    <property type="match status" value="1"/>
</dbReference>
<keyword evidence="2" id="KW-0808">Transferase</keyword>
<evidence type="ECO:0000313" key="2">
    <source>
        <dbReference type="EMBL" id="TDX48359.1"/>
    </source>
</evidence>
<gene>
    <name evidence="2" type="ORF">C7959_12920</name>
</gene>
<dbReference type="Proteomes" id="UP000295832">
    <property type="component" value="Unassembled WGS sequence"/>
</dbReference>
<reference evidence="2 3" key="1">
    <citation type="submission" date="2019-03" db="EMBL/GenBank/DDBJ databases">
        <title>Subsurface microbial communities from deep shales in Ohio and West Virginia, USA.</title>
        <authorList>
            <person name="Wrighton K."/>
        </authorList>
    </citation>
    <scope>NUCLEOTIDE SEQUENCE [LARGE SCALE GENOMIC DNA]</scope>
    <source>
        <strain evidence="2 3">MSL 6dP</strain>
    </source>
</reference>
<dbReference type="InterPro" id="IPR002575">
    <property type="entry name" value="Aminoglycoside_PTrfase"/>
</dbReference>
<dbReference type="SUPFAM" id="SSF56112">
    <property type="entry name" value="Protein kinase-like (PK-like)"/>
    <property type="match status" value="1"/>
</dbReference>
<dbReference type="Pfam" id="PF01636">
    <property type="entry name" value="APH"/>
    <property type="match status" value="1"/>
</dbReference>
<dbReference type="EMBL" id="SOEG01000029">
    <property type="protein sequence ID" value="TDX48359.1"/>
    <property type="molecule type" value="Genomic_DNA"/>
</dbReference>
<dbReference type="PANTHER" id="PTHR40086:SF1">
    <property type="entry name" value="CELL CYCLE REGULATOR CCRZ"/>
    <property type="match status" value="1"/>
</dbReference>
<dbReference type="AlphaFoldDB" id="A0A4V3GXJ8"/>
<evidence type="ECO:0000259" key="1">
    <source>
        <dbReference type="Pfam" id="PF01636"/>
    </source>
</evidence>
<dbReference type="InterPro" id="IPR052077">
    <property type="entry name" value="CcrZ_PhaseVar_Mediator"/>
</dbReference>
<dbReference type="GO" id="GO:0016301">
    <property type="term" value="F:kinase activity"/>
    <property type="evidence" value="ECO:0007669"/>
    <property type="project" value="UniProtKB-KW"/>
</dbReference>